<dbReference type="NCBIfam" id="TIGR03544">
    <property type="entry name" value="DivI1A_domain"/>
    <property type="match status" value="1"/>
</dbReference>
<organism evidence="2 3">
    <name type="scientific">Arthrobacter mobilis</name>
    <dbReference type="NCBI Taxonomy" id="2724944"/>
    <lineage>
        <taxon>Bacteria</taxon>
        <taxon>Bacillati</taxon>
        <taxon>Actinomycetota</taxon>
        <taxon>Actinomycetes</taxon>
        <taxon>Micrococcales</taxon>
        <taxon>Micrococcaceae</taxon>
        <taxon>Arthrobacter</taxon>
    </lineage>
</organism>
<dbReference type="RefSeq" id="WP_168485073.1">
    <property type="nucleotide sequence ID" value="NZ_JAAZSQ010000002.1"/>
</dbReference>
<name>A0A7X6K533_9MICC</name>
<evidence type="ECO:0000313" key="3">
    <source>
        <dbReference type="Proteomes" id="UP000544090"/>
    </source>
</evidence>
<evidence type="ECO:0000313" key="2">
    <source>
        <dbReference type="EMBL" id="NKX53754.1"/>
    </source>
</evidence>
<proteinExistence type="predicted"/>
<sequence length="144" mass="15326">MSFFLVFLAIAVAGVAAAAAVGKLPGRFQWLLEGRGRGALPPAAPVPAPDAPEADWRRGQVAALEGLSEHEARLPAVLLPEHPRSEDIDSIRFSTALRGYRMDQVDQVLDALRAELAAKEALIRTLARSGNGSGRHAAVEEQGQ</sequence>
<keyword evidence="3" id="KW-1185">Reference proteome</keyword>
<comment type="caution">
    <text evidence="2">The sequence shown here is derived from an EMBL/GenBank/DDBJ whole genome shotgun (WGS) entry which is preliminary data.</text>
</comment>
<protein>
    <submittedName>
        <fullName evidence="2">DivIVA domain-containing protein</fullName>
    </submittedName>
</protein>
<reference evidence="2 3" key="1">
    <citation type="submission" date="2020-04" db="EMBL/GenBank/DDBJ databases">
        <title>Arthrobacter sp. nov.</title>
        <authorList>
            <person name="Liu S."/>
        </authorList>
    </citation>
    <scope>NUCLEOTIDE SEQUENCE [LARGE SCALE GENOMIC DNA]</scope>
    <source>
        <strain evidence="2 3">E918</strain>
    </source>
</reference>
<dbReference type="Proteomes" id="UP000544090">
    <property type="component" value="Unassembled WGS sequence"/>
</dbReference>
<dbReference type="Gene3D" id="6.10.250.660">
    <property type="match status" value="1"/>
</dbReference>
<gene>
    <name evidence="2" type="ORF">HGG74_04195</name>
</gene>
<dbReference type="EMBL" id="JAAZSQ010000002">
    <property type="protein sequence ID" value="NKX53754.1"/>
    <property type="molecule type" value="Genomic_DNA"/>
</dbReference>
<accession>A0A7X6K533</accession>
<dbReference type="InterPro" id="IPR019933">
    <property type="entry name" value="DivIVA_domain"/>
</dbReference>
<feature type="coiled-coil region" evidence="1">
    <location>
        <begin position="102"/>
        <end position="129"/>
    </location>
</feature>
<evidence type="ECO:0000256" key="1">
    <source>
        <dbReference type="SAM" id="Coils"/>
    </source>
</evidence>
<keyword evidence="1" id="KW-0175">Coiled coil</keyword>
<dbReference type="AlphaFoldDB" id="A0A7X6K533"/>